<protein>
    <submittedName>
        <fullName evidence="3">Uncharacterized protein</fullName>
    </submittedName>
</protein>
<feature type="coiled-coil region" evidence="1">
    <location>
        <begin position="281"/>
        <end position="484"/>
    </location>
</feature>
<accession>A0AAD1X7E1</accession>
<feature type="coiled-coil region" evidence="1">
    <location>
        <begin position="199"/>
        <end position="226"/>
    </location>
</feature>
<organism evidence="3 4">
    <name type="scientific">Euplotes crassus</name>
    <dbReference type="NCBI Taxonomy" id="5936"/>
    <lineage>
        <taxon>Eukaryota</taxon>
        <taxon>Sar</taxon>
        <taxon>Alveolata</taxon>
        <taxon>Ciliophora</taxon>
        <taxon>Intramacronucleata</taxon>
        <taxon>Spirotrichea</taxon>
        <taxon>Hypotrichia</taxon>
        <taxon>Euplotida</taxon>
        <taxon>Euplotidae</taxon>
        <taxon>Moneuplotes</taxon>
    </lineage>
</organism>
<evidence type="ECO:0000313" key="4">
    <source>
        <dbReference type="Proteomes" id="UP001295684"/>
    </source>
</evidence>
<keyword evidence="4" id="KW-1185">Reference proteome</keyword>
<dbReference type="AlphaFoldDB" id="A0AAD1X7E1"/>
<evidence type="ECO:0000313" key="3">
    <source>
        <dbReference type="EMBL" id="CAI2365902.1"/>
    </source>
</evidence>
<evidence type="ECO:0000256" key="2">
    <source>
        <dbReference type="SAM" id="MobiDB-lite"/>
    </source>
</evidence>
<gene>
    <name evidence="3" type="ORF">ECRASSUSDP1_LOCUS7173</name>
</gene>
<dbReference type="EMBL" id="CAMPGE010006981">
    <property type="protein sequence ID" value="CAI2365902.1"/>
    <property type="molecule type" value="Genomic_DNA"/>
</dbReference>
<keyword evidence="1" id="KW-0175">Coiled coil</keyword>
<reference evidence="3" key="1">
    <citation type="submission" date="2023-07" db="EMBL/GenBank/DDBJ databases">
        <authorList>
            <consortium name="AG Swart"/>
            <person name="Singh M."/>
            <person name="Singh A."/>
            <person name="Seah K."/>
            <person name="Emmerich C."/>
        </authorList>
    </citation>
    <scope>NUCLEOTIDE SEQUENCE</scope>
    <source>
        <strain evidence="3">DP1</strain>
    </source>
</reference>
<proteinExistence type="predicted"/>
<evidence type="ECO:0000256" key="1">
    <source>
        <dbReference type="SAM" id="Coils"/>
    </source>
</evidence>
<dbReference type="Proteomes" id="UP001295684">
    <property type="component" value="Unassembled WGS sequence"/>
</dbReference>
<feature type="coiled-coil region" evidence="1">
    <location>
        <begin position="76"/>
        <end position="145"/>
    </location>
</feature>
<feature type="region of interest" description="Disordered" evidence="2">
    <location>
        <begin position="1"/>
        <end position="40"/>
    </location>
</feature>
<sequence length="528" mass="61973">MTDRIRGLGGRDVSGSQKGAHWASSQVDENQRTTKFRDKKFEGYSELKGTLDASKRKGKGDNSDQQALKQLEDEYILNLQKQIALMEQELKLLKEREAEQNKNANVYKVLLQEGIPVNSDFIALKEKFNDQKEVWDNKLMNQEADNKAEIKNNKGKEHTIVILNHEFDDISDRYTTYKKDTTTIIEDLEHKIFTELNTLDNLSKDREELASKLLEMETHNTQLERLITRNKMFNKKPELMKQRADELYKWNKKINDLSDQIAKKDLELYKQKMKLEDKDLIKKQNEQVLETTQKYNKIEIEINIARSQIKELEGIKKMNIRILQDLYAEIRDLEDENEQMEAIIEPDAMDDIKFLEVLADKEKEKKVELQSTIDSDSVYVEHLLSTMKDEEGKAKDMLDEKVRLENEYKLSEEDADRLRDDVKNGNDENIRLKSLHDLLEVRKERLTSEVEDMNNENEDYLKKNEELEEENKETEAKIKMVLKKIDVNNLLKAVNIDDLSAAAKKNQNVNKVLMTLINKWEQVNIDKD</sequence>
<feature type="compositionally biased region" description="Basic and acidic residues" evidence="2">
    <location>
        <begin position="29"/>
        <end position="40"/>
    </location>
</feature>
<comment type="caution">
    <text evidence="3">The sequence shown here is derived from an EMBL/GenBank/DDBJ whole genome shotgun (WGS) entry which is preliminary data.</text>
</comment>
<name>A0AAD1X7E1_EUPCR</name>